<evidence type="ECO:0000313" key="3">
    <source>
        <dbReference type="Proteomes" id="UP000318741"/>
    </source>
</evidence>
<dbReference type="EMBL" id="CP036265">
    <property type="protein sequence ID" value="QDT15794.1"/>
    <property type="molecule type" value="Genomic_DNA"/>
</dbReference>
<sequence>MSLWEGELTTVGIWTWWFVITTATVVFGIRGWRRGAPGGRWALLAGVLGLGTGLAPWATGLAYFLAGRGEPALSEAMTAAAYFASPVLWAASQLSVIAAVATMWRMLDRERPPRIPAQGGTDAAG</sequence>
<name>A0A517P8U0_9PLAN</name>
<dbReference type="RefSeq" id="WP_145358698.1">
    <property type="nucleotide sequence ID" value="NZ_CP036265.1"/>
</dbReference>
<dbReference type="KEGG" id="acaf:CA12_18880"/>
<reference evidence="2 3" key="1">
    <citation type="submission" date="2019-02" db="EMBL/GenBank/DDBJ databases">
        <title>Deep-cultivation of Planctomycetes and their phenomic and genomic characterization uncovers novel biology.</title>
        <authorList>
            <person name="Wiegand S."/>
            <person name="Jogler M."/>
            <person name="Boedeker C."/>
            <person name="Pinto D."/>
            <person name="Vollmers J."/>
            <person name="Rivas-Marin E."/>
            <person name="Kohn T."/>
            <person name="Peeters S.H."/>
            <person name="Heuer A."/>
            <person name="Rast P."/>
            <person name="Oberbeckmann S."/>
            <person name="Bunk B."/>
            <person name="Jeske O."/>
            <person name="Meyerdierks A."/>
            <person name="Storesund J.E."/>
            <person name="Kallscheuer N."/>
            <person name="Luecker S."/>
            <person name="Lage O.M."/>
            <person name="Pohl T."/>
            <person name="Merkel B.J."/>
            <person name="Hornburger P."/>
            <person name="Mueller R.-W."/>
            <person name="Bruemmer F."/>
            <person name="Labrenz M."/>
            <person name="Spormann A.M."/>
            <person name="Op den Camp H."/>
            <person name="Overmann J."/>
            <person name="Amann R."/>
            <person name="Jetten M.S.M."/>
            <person name="Mascher T."/>
            <person name="Medema M.H."/>
            <person name="Devos D.P."/>
            <person name="Kaster A.-K."/>
            <person name="Ovreas L."/>
            <person name="Rohde M."/>
            <person name="Galperin M.Y."/>
            <person name="Jogler C."/>
        </authorList>
    </citation>
    <scope>NUCLEOTIDE SEQUENCE [LARGE SCALE GENOMIC DNA]</scope>
    <source>
        <strain evidence="2 3">CA12</strain>
    </source>
</reference>
<keyword evidence="1" id="KW-1133">Transmembrane helix</keyword>
<accession>A0A517P8U0</accession>
<keyword evidence="3" id="KW-1185">Reference proteome</keyword>
<evidence type="ECO:0000313" key="2">
    <source>
        <dbReference type="EMBL" id="QDT15794.1"/>
    </source>
</evidence>
<feature type="transmembrane region" description="Helical" evidence="1">
    <location>
        <begin position="12"/>
        <end position="29"/>
    </location>
</feature>
<protein>
    <submittedName>
        <fullName evidence="2">Uncharacterized protein</fullName>
    </submittedName>
</protein>
<gene>
    <name evidence="2" type="ORF">CA12_18880</name>
</gene>
<keyword evidence="1" id="KW-0472">Membrane</keyword>
<keyword evidence="1" id="KW-0812">Transmembrane</keyword>
<evidence type="ECO:0000256" key="1">
    <source>
        <dbReference type="SAM" id="Phobius"/>
    </source>
</evidence>
<feature type="transmembrane region" description="Helical" evidence="1">
    <location>
        <begin position="41"/>
        <end position="66"/>
    </location>
</feature>
<dbReference type="Proteomes" id="UP000318741">
    <property type="component" value="Chromosome"/>
</dbReference>
<dbReference type="AlphaFoldDB" id="A0A517P8U0"/>
<organism evidence="2 3">
    <name type="scientific">Alienimonas californiensis</name>
    <dbReference type="NCBI Taxonomy" id="2527989"/>
    <lineage>
        <taxon>Bacteria</taxon>
        <taxon>Pseudomonadati</taxon>
        <taxon>Planctomycetota</taxon>
        <taxon>Planctomycetia</taxon>
        <taxon>Planctomycetales</taxon>
        <taxon>Planctomycetaceae</taxon>
        <taxon>Alienimonas</taxon>
    </lineage>
</organism>
<feature type="transmembrane region" description="Helical" evidence="1">
    <location>
        <begin position="86"/>
        <end position="104"/>
    </location>
</feature>
<proteinExistence type="predicted"/>